<sequence length="147" mass="16061">MPYCPNCGQENNPSSRFCLACGTKLESVVEGTKGLPVKAIVIGATALLIVIVAIVLLTSPKGNDIYGSYRSLVFPSSHLELKRDHTFIMNLYVLGVKINGTWEIIEDDQINFEVSPSDELLLPFAIGAPAIIKDDQIMGLGGIWKRR</sequence>
<dbReference type="Proteomes" id="UP000569018">
    <property type="component" value="Unassembled WGS sequence"/>
</dbReference>
<dbReference type="Proteomes" id="UP000585609">
    <property type="component" value="Unassembled WGS sequence"/>
</dbReference>
<evidence type="ECO:0000313" key="7">
    <source>
        <dbReference type="Proteomes" id="UP000569018"/>
    </source>
</evidence>
<dbReference type="Proteomes" id="UP000588083">
    <property type="component" value="Unassembled WGS sequence"/>
</dbReference>
<dbReference type="Proteomes" id="UP000574717">
    <property type="component" value="Unassembled WGS sequence"/>
</dbReference>
<evidence type="ECO:0000313" key="3">
    <source>
        <dbReference type="EMBL" id="GFP19680.1"/>
    </source>
</evidence>
<evidence type="ECO:0000313" key="6">
    <source>
        <dbReference type="EMBL" id="GFP40052.1"/>
    </source>
</evidence>
<dbReference type="EMBL" id="BLSD01000133">
    <property type="protein sequence ID" value="GFP40052.1"/>
    <property type="molecule type" value="Genomic_DNA"/>
</dbReference>
<keyword evidence="10" id="KW-1185">Reference proteome</keyword>
<accession>A0A6V8NU97</accession>
<dbReference type="EMBL" id="BLRZ01000133">
    <property type="protein sequence ID" value="GFP30970.1"/>
    <property type="molecule type" value="Genomic_DNA"/>
</dbReference>
<reference evidence="7 8" key="1">
    <citation type="journal article" date="2020" name="Front. Microbiol.">
        <title>Single-cell genomics of novel Actinobacteria with the Wood-Ljungdahl pathway discovered in a serpentinizing system.</title>
        <authorList>
            <person name="Merino N."/>
            <person name="Kawai M."/>
            <person name="Boyd E.S."/>
            <person name="Colman D.R."/>
            <person name="McGlynn S.E."/>
            <person name="Nealson K.H."/>
            <person name="Kurokawa K."/>
            <person name="Hongoh Y."/>
        </authorList>
    </citation>
    <scope>NUCLEOTIDE SEQUENCE [LARGE SCALE GENOMIC DNA]</scope>
    <source>
        <strain evidence="3 8">S03</strain>
        <strain evidence="4 9">S09_30</strain>
        <strain evidence="5 10">S34</strain>
        <strain evidence="6 7">S47</strain>
    </source>
</reference>
<evidence type="ECO:0000313" key="10">
    <source>
        <dbReference type="Proteomes" id="UP000588083"/>
    </source>
</evidence>
<gene>
    <name evidence="3" type="ORF">HKBW3S03_01185</name>
    <name evidence="4" type="ORF">HKBW3S09_01088</name>
    <name evidence="5" type="ORF">HKBW3S34_01889</name>
    <name evidence="6" type="ORF">HKBW3S47_01749</name>
</gene>
<dbReference type="EMBL" id="BLRU01000119">
    <property type="protein sequence ID" value="GFP19680.1"/>
    <property type="molecule type" value="Genomic_DNA"/>
</dbReference>
<protein>
    <recommendedName>
        <fullName evidence="2">Zinc-ribbon domain-containing protein</fullName>
    </recommendedName>
</protein>
<proteinExistence type="predicted"/>
<keyword evidence="1" id="KW-0812">Transmembrane</keyword>
<dbReference type="AlphaFoldDB" id="A0A6V8NU97"/>
<dbReference type="EMBL" id="BLRW01000150">
    <property type="protein sequence ID" value="GFP23623.1"/>
    <property type="molecule type" value="Genomic_DNA"/>
</dbReference>
<evidence type="ECO:0000313" key="8">
    <source>
        <dbReference type="Proteomes" id="UP000574717"/>
    </source>
</evidence>
<evidence type="ECO:0000313" key="4">
    <source>
        <dbReference type="EMBL" id="GFP23623.1"/>
    </source>
</evidence>
<comment type="caution">
    <text evidence="4">The sequence shown here is derived from an EMBL/GenBank/DDBJ whole genome shotgun (WGS) entry which is preliminary data.</text>
</comment>
<feature type="domain" description="Zinc-ribbon" evidence="2">
    <location>
        <begin position="3"/>
        <end position="25"/>
    </location>
</feature>
<name>A0A6V8NU97_9ACTN</name>
<dbReference type="InterPro" id="IPR026870">
    <property type="entry name" value="Zinc_ribbon_dom"/>
</dbReference>
<keyword evidence="1" id="KW-1133">Transmembrane helix</keyword>
<dbReference type="Pfam" id="PF13240">
    <property type="entry name" value="Zn_Ribbon_1"/>
    <property type="match status" value="1"/>
</dbReference>
<dbReference type="RefSeq" id="WP_176236063.1">
    <property type="nucleotide sequence ID" value="NZ_BLRU01000119.1"/>
</dbReference>
<evidence type="ECO:0000313" key="5">
    <source>
        <dbReference type="EMBL" id="GFP30970.1"/>
    </source>
</evidence>
<evidence type="ECO:0000256" key="1">
    <source>
        <dbReference type="SAM" id="Phobius"/>
    </source>
</evidence>
<feature type="transmembrane region" description="Helical" evidence="1">
    <location>
        <begin position="39"/>
        <end position="58"/>
    </location>
</feature>
<evidence type="ECO:0000313" key="9">
    <source>
        <dbReference type="Proteomes" id="UP000585609"/>
    </source>
</evidence>
<keyword evidence="1" id="KW-0472">Membrane</keyword>
<evidence type="ECO:0000259" key="2">
    <source>
        <dbReference type="Pfam" id="PF13240"/>
    </source>
</evidence>
<organism evidence="4 9">
    <name type="scientific">Candidatus Hakubella thermalkaliphila</name>
    <dbReference type="NCBI Taxonomy" id="2754717"/>
    <lineage>
        <taxon>Bacteria</taxon>
        <taxon>Bacillati</taxon>
        <taxon>Actinomycetota</taxon>
        <taxon>Actinomycetota incertae sedis</taxon>
        <taxon>Candidatus Hakubellales</taxon>
        <taxon>Candidatus Hakubellaceae</taxon>
        <taxon>Candidatus Hakubella</taxon>
    </lineage>
</organism>